<evidence type="ECO:0000256" key="2">
    <source>
        <dbReference type="SAM" id="MobiDB-lite"/>
    </source>
</evidence>
<name>A0AAV2H330_LYMST</name>
<dbReference type="SUPFAM" id="SSF54928">
    <property type="entry name" value="RNA-binding domain, RBD"/>
    <property type="match status" value="1"/>
</dbReference>
<organism evidence="4 5">
    <name type="scientific">Lymnaea stagnalis</name>
    <name type="common">Great pond snail</name>
    <name type="synonym">Helix stagnalis</name>
    <dbReference type="NCBI Taxonomy" id="6523"/>
    <lineage>
        <taxon>Eukaryota</taxon>
        <taxon>Metazoa</taxon>
        <taxon>Spiralia</taxon>
        <taxon>Lophotrochozoa</taxon>
        <taxon>Mollusca</taxon>
        <taxon>Gastropoda</taxon>
        <taxon>Heterobranchia</taxon>
        <taxon>Euthyneura</taxon>
        <taxon>Panpulmonata</taxon>
        <taxon>Hygrophila</taxon>
        <taxon>Lymnaeoidea</taxon>
        <taxon>Lymnaeidae</taxon>
        <taxon>Lymnaea</taxon>
    </lineage>
</organism>
<feature type="compositionally biased region" description="Low complexity" evidence="2">
    <location>
        <begin position="101"/>
        <end position="112"/>
    </location>
</feature>
<protein>
    <recommendedName>
        <fullName evidence="3">RRM domain-containing protein</fullName>
    </recommendedName>
</protein>
<accession>A0AAV2H330</accession>
<feature type="region of interest" description="Disordered" evidence="2">
    <location>
        <begin position="570"/>
        <end position="603"/>
    </location>
</feature>
<keyword evidence="5" id="KW-1185">Reference proteome</keyword>
<dbReference type="InterPro" id="IPR012677">
    <property type="entry name" value="Nucleotide-bd_a/b_plait_sf"/>
</dbReference>
<feature type="compositionally biased region" description="Basic residues" evidence="2">
    <location>
        <begin position="13"/>
        <end position="28"/>
    </location>
</feature>
<dbReference type="InterPro" id="IPR000504">
    <property type="entry name" value="RRM_dom"/>
</dbReference>
<dbReference type="Gene3D" id="3.40.50.800">
    <property type="entry name" value="Anticodon-binding domain"/>
    <property type="match status" value="1"/>
</dbReference>
<evidence type="ECO:0000256" key="1">
    <source>
        <dbReference type="PROSITE-ProRule" id="PRU00176"/>
    </source>
</evidence>
<dbReference type="AlphaFoldDB" id="A0AAV2H330"/>
<feature type="region of interest" description="Disordered" evidence="2">
    <location>
        <begin position="517"/>
        <end position="547"/>
    </location>
</feature>
<dbReference type="PANTHER" id="PTHR23295">
    <property type="entry name" value="NUCLEAR RECEPTOR COACTIVATOR 5-RELATED"/>
    <property type="match status" value="1"/>
</dbReference>
<dbReference type="InterPro" id="IPR052600">
    <property type="entry name" value="Nuc_rcpt_coact/corep"/>
</dbReference>
<feature type="compositionally biased region" description="Basic and acidic residues" evidence="2">
    <location>
        <begin position="55"/>
        <end position="65"/>
    </location>
</feature>
<feature type="compositionally biased region" description="Pro residues" evidence="2">
    <location>
        <begin position="586"/>
        <end position="598"/>
    </location>
</feature>
<dbReference type="Proteomes" id="UP001497497">
    <property type="component" value="Unassembled WGS sequence"/>
</dbReference>
<feature type="compositionally biased region" description="Basic and acidic residues" evidence="2">
    <location>
        <begin position="79"/>
        <end position="91"/>
    </location>
</feature>
<feature type="compositionally biased region" description="Basic residues" evidence="2">
    <location>
        <begin position="44"/>
        <end position="54"/>
    </location>
</feature>
<gene>
    <name evidence="4" type="ORF">GSLYS_00002242001</name>
</gene>
<dbReference type="EMBL" id="CAXITT010000026">
    <property type="protein sequence ID" value="CAL1528072.1"/>
    <property type="molecule type" value="Genomic_DNA"/>
</dbReference>
<keyword evidence="1" id="KW-0694">RNA-binding</keyword>
<evidence type="ECO:0000313" key="4">
    <source>
        <dbReference type="EMBL" id="CAL1528072.1"/>
    </source>
</evidence>
<feature type="region of interest" description="Disordered" evidence="2">
    <location>
        <begin position="203"/>
        <end position="274"/>
    </location>
</feature>
<evidence type="ECO:0000313" key="5">
    <source>
        <dbReference type="Proteomes" id="UP001497497"/>
    </source>
</evidence>
<proteinExistence type="predicted"/>
<comment type="caution">
    <text evidence="4">The sequence shown here is derived from an EMBL/GenBank/DDBJ whole genome shotgun (WGS) entry which is preliminary data.</text>
</comment>
<dbReference type="InterPro" id="IPR036621">
    <property type="entry name" value="Anticodon-bd_dom_sf"/>
</dbReference>
<sequence>MSLPWLTEDFKHSSKSRSRSGSKSPGRKPRVDEFGRTLPARSRSSSRSRSRSRGKKMDSDSRQGREQSAGRARRNFNRGSRERSRERGKRDPGRHRKRGDSSSSSSSSDSSSEFPPATRLVASNKPKYLNSRLFVANIVSKEVSKEELTRHFEKYGNVVDVLVHPKNYAFIQYLREEHARLAVEGEQGSTMKGWRLDVKMASEGRKGVGGGGSSGGFVRMGRGGERGGRGGRYNSSDRDRSPLRNDPYMNPYRGGGPRSPGPYPPPLGDFGPYYPDPFRRGFPDPWLPPDDPFRRDPYLDPYRDPYAVRPLPPPPPVIECEVFLVNSQLRAYGEAVERRVKEQNIITAVSVIPEGRTAPQMVEELTARDGLFAIFINPQNEIHRSLTLNILHGVPQEHRNMPLDDAIALVGRSFEKYVEGLREKAKAASVPLTTAVAPISARVFLPASAEVAYLLNLLADNRALTVDELNTVIKYLQERRDKLIDAESRPIVTDGKHQNSPSMSSFQIKADNIFQSQRTVNRQPVTTQRSEISEVTPAPGGSGNKDLLTVQQDLKNKILSIFSNAGGSVQGVPPANGANQQFPSGTPAPPPPPPPAPPTSSASLINFDNPNVQKALDNLIQSSPNLLKNFSTKVSVSAPMMGVQSVTSSLGTGGPGAFGQAGGMVPGFLQGNQPQGGPNRMQVGGYGDMQGQHQGFNMQGMGGGQGNMGAQGPPRF</sequence>
<feature type="compositionally biased region" description="Polar residues" evidence="2">
    <location>
        <begin position="517"/>
        <end position="530"/>
    </location>
</feature>
<dbReference type="Pfam" id="PF00076">
    <property type="entry name" value="RRM_1"/>
    <property type="match status" value="1"/>
</dbReference>
<reference evidence="4 5" key="1">
    <citation type="submission" date="2024-04" db="EMBL/GenBank/DDBJ databases">
        <authorList>
            <consortium name="Genoscope - CEA"/>
            <person name="William W."/>
        </authorList>
    </citation>
    <scope>NUCLEOTIDE SEQUENCE [LARGE SCALE GENOMIC DNA]</scope>
</reference>
<dbReference type="Gene3D" id="3.30.70.330">
    <property type="match status" value="1"/>
</dbReference>
<dbReference type="PROSITE" id="PS50102">
    <property type="entry name" value="RRM"/>
    <property type="match status" value="1"/>
</dbReference>
<dbReference type="SUPFAM" id="SSF52954">
    <property type="entry name" value="Class II aaRS ABD-related"/>
    <property type="match status" value="1"/>
</dbReference>
<feature type="domain" description="RRM" evidence="3">
    <location>
        <begin position="131"/>
        <end position="203"/>
    </location>
</feature>
<dbReference type="GO" id="GO:0003723">
    <property type="term" value="F:RNA binding"/>
    <property type="evidence" value="ECO:0007669"/>
    <property type="project" value="UniProtKB-UniRule"/>
</dbReference>
<evidence type="ECO:0000259" key="3">
    <source>
        <dbReference type="PROSITE" id="PS50102"/>
    </source>
</evidence>
<dbReference type="PANTHER" id="PTHR23295:SF6">
    <property type="entry name" value="NEOSIN, ISOFORM A"/>
    <property type="match status" value="1"/>
</dbReference>
<dbReference type="InterPro" id="IPR035979">
    <property type="entry name" value="RBD_domain_sf"/>
</dbReference>
<feature type="region of interest" description="Disordered" evidence="2">
    <location>
        <begin position="1"/>
        <end position="117"/>
    </location>
</feature>
<dbReference type="SMART" id="SM00360">
    <property type="entry name" value="RRM"/>
    <property type="match status" value="1"/>
</dbReference>